<sequence length="50" mass="5891">MAIKKVSNEFMAKVLNDVAWKALSNTSNEILFHEECIEHFKTQLYTLLYQ</sequence>
<gene>
    <name evidence="1" type="ORF">BN890_12450</name>
</gene>
<accession>W6P1S0</accession>
<dbReference type="AlphaFoldDB" id="W6P1S0"/>
<name>W6P1S0_9BACE</name>
<dbReference type="RefSeq" id="WP_157761627.1">
    <property type="nucleotide sequence ID" value="NZ_ADKP01000108.1"/>
</dbReference>
<evidence type="ECO:0000313" key="1">
    <source>
        <dbReference type="EMBL" id="CDM03678.1"/>
    </source>
</evidence>
<organism evidence="1 2">
    <name type="scientific">Bacteroides xylanisolvens SD CC 1b</name>
    <dbReference type="NCBI Taxonomy" id="702447"/>
    <lineage>
        <taxon>Bacteria</taxon>
        <taxon>Pseudomonadati</taxon>
        <taxon>Bacteroidota</taxon>
        <taxon>Bacteroidia</taxon>
        <taxon>Bacteroidales</taxon>
        <taxon>Bacteroidaceae</taxon>
        <taxon>Bacteroides</taxon>
    </lineage>
</organism>
<evidence type="ECO:0000313" key="2">
    <source>
        <dbReference type="Proteomes" id="UP000019380"/>
    </source>
</evidence>
<reference evidence="1 2" key="1">
    <citation type="submission" date="2013-12" db="EMBL/GenBank/DDBJ databases">
        <title>Improved hybrid genome assemblies of Bacteroides xylanisolvens SD CC 1b and Bacteroides xylanisolvens SD CC 2a using Illumina and 454 Sequencing.</title>
        <authorList>
            <person name="Ramaraj T."/>
            <person name="Sundararajan A."/>
            <person name="Mudge J."/>
            <person name="Schilkey F.D."/>
            <person name="Delvecchio V."/>
            <person name="Donlon M."/>
            <person name="Ziemer C."/>
        </authorList>
    </citation>
    <scope>NUCLEOTIDE SEQUENCE [LARGE SCALE GENOMIC DNA]</scope>
</reference>
<proteinExistence type="predicted"/>
<dbReference type="Proteomes" id="UP000019380">
    <property type="component" value="Unassembled WGS sequence"/>
</dbReference>
<protein>
    <submittedName>
        <fullName evidence="1">Uncharacterized protein</fullName>
    </submittedName>
</protein>
<dbReference type="EMBL" id="CBXG010000016">
    <property type="protein sequence ID" value="CDM03678.1"/>
    <property type="molecule type" value="Genomic_DNA"/>
</dbReference>
<comment type="caution">
    <text evidence="1">The sequence shown here is derived from an EMBL/GenBank/DDBJ whole genome shotgun (WGS) entry which is preliminary data.</text>
</comment>